<evidence type="ECO:0000313" key="5">
    <source>
        <dbReference type="Proteomes" id="UP000008980"/>
    </source>
</evidence>
<evidence type="ECO:0000313" key="7">
    <source>
        <dbReference type="Proteomes" id="UP000318447"/>
    </source>
</evidence>
<dbReference type="Proteomes" id="UP000008980">
    <property type="component" value="Chromosome 36"/>
</dbReference>
<dbReference type="OMA" id="FMTEAAF"/>
<reference evidence="7" key="6">
    <citation type="submission" date="2019-02" db="EMBL/GenBank/DDBJ databases">
        <title>FDA dAtabase for Regulatory Grade micrObial Sequences (FDA-ARGOS): Supporting development and validation of Infectious Disease Dx tests.</title>
        <authorList>
            <person name="Duncan R."/>
            <person name="Fisher C."/>
            <person name="Tallon L."/>
            <person name="Sadzewicz L."/>
            <person name="Sengamalay N."/>
            <person name="Ott S."/>
            <person name="Godinez A."/>
            <person name="Nagaraj S."/>
            <person name="Vavikolanu K."/>
            <person name="Nadendla S."/>
            <person name="Aluvathingal J."/>
            <person name="Sichtig H."/>
        </authorList>
    </citation>
    <scope>NUCLEOTIDE SEQUENCE [LARGE SCALE GENOMIC DNA]</scope>
    <source>
        <strain evidence="7">FDAARGOS_361</strain>
    </source>
</reference>
<organism evidence="2 6">
    <name type="scientific">Leishmania donovani</name>
    <dbReference type="NCBI Taxonomy" id="5661"/>
    <lineage>
        <taxon>Eukaryota</taxon>
        <taxon>Discoba</taxon>
        <taxon>Euglenozoa</taxon>
        <taxon>Kinetoplastea</taxon>
        <taxon>Metakinetoplastina</taxon>
        <taxon>Trypanosomatida</taxon>
        <taxon>Trypanosomatidae</taxon>
        <taxon>Leishmaniinae</taxon>
        <taxon>Leishmania</taxon>
    </lineage>
</organism>
<reference evidence="3" key="2">
    <citation type="submission" date="2011-01" db="EMBL/GenBank/DDBJ databases">
        <authorList>
            <person name="Zhao B.P."/>
            <person name="Ren Z.A."/>
            <person name="Li C.D."/>
        </authorList>
    </citation>
    <scope>NUCLEOTIDE SEQUENCE</scope>
    <source>
        <strain evidence="3">BPK282A1</strain>
    </source>
</reference>
<name>A0A3Q8IL86_LEIDO</name>
<dbReference type="KEGG" id="ldo:LDBPK_364090"/>
<evidence type="ECO:0000313" key="6">
    <source>
        <dbReference type="Proteomes" id="UP000274082"/>
    </source>
</evidence>
<dbReference type="OrthoDB" id="273299at2759"/>
<proteinExistence type="predicted"/>
<dbReference type="EMBL" id="FR799623">
    <property type="protein sequence ID" value="CBZ38846.1"/>
    <property type="molecule type" value="Genomic_DNA"/>
</dbReference>
<gene>
    <name evidence="4" type="ORF">CGC21_14325</name>
    <name evidence="3" type="ORF">LDBPK_364090</name>
    <name evidence="2" type="ORF">LdCL_360047900</name>
</gene>
<keyword evidence="6" id="KW-1185">Reference proteome</keyword>
<evidence type="ECO:0000313" key="4">
    <source>
        <dbReference type="EMBL" id="TPP48515.1"/>
    </source>
</evidence>
<dbReference type="GeneID" id="13388409"/>
<dbReference type="RefSeq" id="XP_003865523.1">
    <property type="nucleotide sequence ID" value="XM_003865475.1"/>
</dbReference>
<sequence>MLGEDLDIGFYAEDAYAAYVTDLATSLHLVPHFRSARGATLEVVFTGPFRDLSAYEEAVKQGKLVPYAELPWPVAEDRGVQGVSGPTLSVTLHGWIEKLNAARKVQLMEPLFPAAELGATIAETRVMSDAGNSAPCAFASTSPPCAAESAGTSSENDTHPPLKLSRFRIAGSLDFLLHLSSRDLPMGESSVPVDSPSADGRDQANPDFAGDAEDATRAAHECRDALEQRDDVALARNAVNTVIKIAQMAEEHPGEVGNVFADAKERVEYIQFSAQ</sequence>
<evidence type="ECO:0000313" key="3">
    <source>
        <dbReference type="EMBL" id="CBZ38846.1"/>
    </source>
</evidence>
<dbReference type="Proteomes" id="UP000318447">
    <property type="component" value="Unassembled WGS sequence"/>
</dbReference>
<dbReference type="EMBL" id="CP029535">
    <property type="protein sequence ID" value="AYU83764.1"/>
    <property type="molecule type" value="Genomic_DNA"/>
</dbReference>
<protein>
    <submittedName>
        <fullName evidence="2">Uncharacterized protein</fullName>
    </submittedName>
</protein>
<evidence type="ECO:0000313" key="2">
    <source>
        <dbReference type="EMBL" id="AYU83764.1"/>
    </source>
</evidence>
<dbReference type="VEuPathDB" id="TriTrypDB:LdBPK_364090.1"/>
<dbReference type="SMR" id="A0A3Q8IL86"/>
<reference evidence="5" key="3">
    <citation type="submission" date="2011-02" db="EMBL/GenBank/DDBJ databases">
        <title>Whole genome sequencing of Leishmania donovani clinical lines reveals dynamic variation related to drug resistance.</title>
        <authorList>
            <person name="Downing T."/>
            <person name="Imamura H."/>
            <person name="Sanders M."/>
            <person name="Decuypere S."/>
            <person name="Hertz-Fowler C."/>
            <person name="Clark T.G."/>
            <person name="Rijal S."/>
            <person name="Sundar S."/>
            <person name="Quail M.A."/>
            <person name="De Doncker S."/>
            <person name="Maes I."/>
            <person name="Vanaerschot M."/>
            <person name="Stark O."/>
            <person name="Schonian G."/>
            <person name="Dujardin J.C."/>
            <person name="Berriman M."/>
        </authorList>
    </citation>
    <scope>NUCLEOTIDE SEQUENCE [LARGE SCALE GENOMIC DNA]</scope>
    <source>
        <strain evidence="5">BPK282A1</strain>
    </source>
</reference>
<reference evidence="3 5" key="1">
    <citation type="journal article" date="2011" name="Genome Res.">
        <title>Whole genome sequencing of multiple Leishmania donovani clinical isolates provides insights into population structure and mechanisms of drug resistance.</title>
        <authorList>
            <person name="Downing T."/>
            <person name="Imamura H."/>
            <person name="Decuypere S."/>
            <person name="Clark T.G."/>
            <person name="Coombs G.H."/>
            <person name="Cotton J.A."/>
            <person name="Hilley J.D."/>
            <person name="de Doncker S."/>
            <person name="Maes I."/>
            <person name="Mottram J.C."/>
            <person name="Quail M.A."/>
            <person name="Rijal S."/>
            <person name="Sanders M."/>
            <person name="Schonian G."/>
            <person name="Stark O."/>
            <person name="Sundar S."/>
            <person name="Vanaerschot M."/>
            <person name="Hertz-Fowler C."/>
            <person name="Dujardin J.C."/>
            <person name="Berriman M."/>
        </authorList>
    </citation>
    <scope>NUCLEOTIDE SEQUENCE [LARGE SCALE GENOMIC DNA]</scope>
    <source>
        <strain evidence="3 5">BPK282A1</strain>
    </source>
</reference>
<accession>E9BUB7</accession>
<feature type="region of interest" description="Disordered" evidence="1">
    <location>
        <begin position="187"/>
        <end position="207"/>
    </location>
</feature>
<dbReference type="EMBL" id="RHLC01000054">
    <property type="protein sequence ID" value="TPP48515.1"/>
    <property type="molecule type" value="Genomic_DNA"/>
</dbReference>
<reference evidence="2 6" key="4">
    <citation type="journal article" date="2018" name="Sci. Rep.">
        <title>A complete Leishmania donovani reference genome identifies novel genetic variations associated with virulence.</title>
        <authorList>
            <person name="Lypaczewski P."/>
            <person name="Hoshizaki J."/>
            <person name="Zhang W.-W."/>
            <person name="McCall L.-I."/>
            <person name="Torcivia-Rodriguez J."/>
            <person name="Simonyan V."/>
            <person name="Kaur A."/>
            <person name="Dewar K."/>
            <person name="Matlashewski G."/>
        </authorList>
    </citation>
    <scope>NUCLEOTIDE SEQUENCE [LARGE SCALE GENOMIC DNA]</scope>
    <source>
        <strain evidence="2 6">LdCL</strain>
    </source>
</reference>
<dbReference type="VEuPathDB" id="TriTrypDB:LdCL_360047900"/>
<dbReference type="AlphaFoldDB" id="A0A3Q8IL86"/>
<reference evidence="4" key="5">
    <citation type="submission" date="2019-02" db="EMBL/GenBank/DDBJ databases">
        <title>FDA dAtabase for Regulatory Grade micrObial Sequences (FDA-ARGOS): Supporting development and validation of Infectious Disease Dx tests.</title>
        <authorList>
            <person name="Duncan R."/>
            <person name="Fisher C."/>
            <person name="Tallon L.J."/>
            <person name="Sadzewicz L."/>
            <person name="Sengamalay N."/>
            <person name="Ott S."/>
            <person name="Godinez A."/>
            <person name="Nagaraj S."/>
            <person name="Nadendla S."/>
            <person name="Sichtig H."/>
        </authorList>
    </citation>
    <scope>NUCLEOTIDE SEQUENCE</scope>
    <source>
        <strain evidence="4">FDAARGOS_361</strain>
    </source>
</reference>
<evidence type="ECO:0000256" key="1">
    <source>
        <dbReference type="SAM" id="MobiDB-lite"/>
    </source>
</evidence>
<dbReference type="VEuPathDB" id="TriTrypDB:LDHU3_36.5480"/>
<dbReference type="Proteomes" id="UP000274082">
    <property type="component" value="Chromosome 36"/>
</dbReference>
<accession>A0A3Q8IL86</accession>